<organism evidence="1 2">
    <name type="scientific">Dolichospermum circinale CS-537/01</name>
    <dbReference type="NCBI Taxonomy" id="3021739"/>
    <lineage>
        <taxon>Bacteria</taxon>
        <taxon>Bacillati</taxon>
        <taxon>Cyanobacteriota</taxon>
        <taxon>Cyanophyceae</taxon>
        <taxon>Nostocales</taxon>
        <taxon>Aphanizomenonaceae</taxon>
        <taxon>Dolichospermum</taxon>
        <taxon>Dolichospermum circinale</taxon>
    </lineage>
</organism>
<dbReference type="RefSeq" id="WP_271805817.1">
    <property type="nucleotide sequence ID" value="NZ_JAQMTU010000087.1"/>
</dbReference>
<gene>
    <name evidence="1" type="ORF">PN492_14535</name>
</gene>
<dbReference type="Gene3D" id="3.90.550.10">
    <property type="entry name" value="Spore Coat Polysaccharide Biosynthesis Protein SpsA, Chain A"/>
    <property type="match status" value="1"/>
</dbReference>
<protein>
    <submittedName>
        <fullName evidence="1">Uncharacterized protein</fullName>
    </submittedName>
</protein>
<keyword evidence="2" id="KW-1185">Reference proteome</keyword>
<dbReference type="InterPro" id="IPR029044">
    <property type="entry name" value="Nucleotide-diphossugar_trans"/>
</dbReference>
<name>A0ABT5A729_9CYAN</name>
<comment type="caution">
    <text evidence="1">The sequence shown here is derived from an EMBL/GenBank/DDBJ whole genome shotgun (WGS) entry which is preliminary data.</text>
</comment>
<dbReference type="EMBL" id="JAQMTU010000087">
    <property type="protein sequence ID" value="MDB9487750.1"/>
    <property type="molecule type" value="Genomic_DNA"/>
</dbReference>
<proteinExistence type="predicted"/>
<sequence length="74" mass="8460">MKLAPIAFFAYKRPEHTKLALESLAQNEGAESSELFLFCDAAKKPEDEESVTQVKQVIRSKQWCGQVHVIEVYF</sequence>
<accession>A0ABT5A729</accession>
<evidence type="ECO:0000313" key="1">
    <source>
        <dbReference type="EMBL" id="MDB9487750.1"/>
    </source>
</evidence>
<evidence type="ECO:0000313" key="2">
    <source>
        <dbReference type="Proteomes" id="UP001212123"/>
    </source>
</evidence>
<reference evidence="1 2" key="1">
    <citation type="submission" date="2023-01" db="EMBL/GenBank/DDBJ databases">
        <title>Genomes from the Australian National Cyanobacteria Reference Collection.</title>
        <authorList>
            <person name="Willis A."/>
            <person name="Lee E.M.F."/>
        </authorList>
    </citation>
    <scope>NUCLEOTIDE SEQUENCE [LARGE SCALE GENOMIC DNA]</scope>
    <source>
        <strain evidence="1 2">CS-537/01</strain>
    </source>
</reference>
<dbReference type="Proteomes" id="UP001212123">
    <property type="component" value="Unassembled WGS sequence"/>
</dbReference>